<dbReference type="RefSeq" id="WP_151177574.1">
    <property type="nucleotide sequence ID" value="NZ_CP042906.1"/>
</dbReference>
<dbReference type="InterPro" id="IPR050697">
    <property type="entry name" value="Adenylyl/Guanylyl_Cyclase_3/4"/>
</dbReference>
<sequence>MTASGASRPEKHRLRWTALVAIAALIVLVLIHRFGLPLFDGIEGTTLDARFKLRGTLPAPTDVVIVAVDERTLAEVGRWPLPRAQIAAAVDKLQQLGARSVGLDLLLSEREGASDGITLSVGDLALRDSLMRQGRAVLAMAALLELSATAGQKTLDDLATLGYRVVSRPASGGFEPPRAPGALLPIEPFRHAAIVGHVNLAPDRTGAQRSFQPAIAIGDVLIPAFAVQLARLQMGLGENEIALSLDGQLQLGDRRIPLDNDLSMPIDYYGPAGSIATVSLADLMAGKVPADAIAGRAVLLGGTALGLGDRSITPFARELPGVEVLATITANLLHGPRLLRTGALRAWEFAAILLLAGMTWITANLRNPRLALIATLGVALIWPIVTTFAFTQFNLWLNMAVPTFAAVMTAAIVLLGRVGQELRLRREAERQRGNLARYMPPSMAEQMASQEQPGFYEREQLAAILFVDLAGFTRLSERRSPGETADFLKAFHGRLEAVVLAHGGVIEQFAGDGAMVIFGLPQPKPEDPVSALACTRSLIAALARWHPELRPRGGLHFGPVAMARLGGAAQSQLAAAGDIVNVASRLEAFAKTKGAAIAASDAAMRAVAAAGREDLLAGFTVLADQPIPGREGRITVWVAPMAALLDAAGA</sequence>
<keyword evidence="1" id="KW-1133">Transmembrane helix</keyword>
<dbReference type="KEGG" id="htq:FRZ44_25990"/>
<dbReference type="Proteomes" id="UP000326202">
    <property type="component" value="Chromosome"/>
</dbReference>
<accession>A0A5J6MIS7</accession>
<feature type="transmembrane region" description="Helical" evidence="1">
    <location>
        <begin position="346"/>
        <end position="363"/>
    </location>
</feature>
<feature type="domain" description="Guanylate cyclase" evidence="2">
    <location>
        <begin position="463"/>
        <end position="587"/>
    </location>
</feature>
<feature type="transmembrane region" description="Helical" evidence="1">
    <location>
        <begin position="396"/>
        <end position="416"/>
    </location>
</feature>
<dbReference type="Gene3D" id="3.30.70.1230">
    <property type="entry name" value="Nucleotide cyclase"/>
    <property type="match status" value="1"/>
</dbReference>
<gene>
    <name evidence="3" type="ORF">FRZ44_25990</name>
</gene>
<protein>
    <submittedName>
        <fullName evidence="3">Adenylate/guanylate cyclase domain-containing protein</fullName>
    </submittedName>
</protein>
<dbReference type="EMBL" id="CP042906">
    <property type="protein sequence ID" value="QEX17303.1"/>
    <property type="molecule type" value="Genomic_DNA"/>
</dbReference>
<keyword evidence="4" id="KW-1185">Reference proteome</keyword>
<dbReference type="CDD" id="cd07302">
    <property type="entry name" value="CHD"/>
    <property type="match status" value="1"/>
</dbReference>
<keyword evidence="1" id="KW-0812">Transmembrane</keyword>
<dbReference type="SMART" id="SM00044">
    <property type="entry name" value="CYCc"/>
    <property type="match status" value="1"/>
</dbReference>
<dbReference type="Pfam" id="PF00211">
    <property type="entry name" value="Guanylate_cyc"/>
    <property type="match status" value="1"/>
</dbReference>
<dbReference type="SMART" id="SM01080">
    <property type="entry name" value="CHASE2"/>
    <property type="match status" value="1"/>
</dbReference>
<name>A0A5J6MIS7_9PROT</name>
<evidence type="ECO:0000313" key="4">
    <source>
        <dbReference type="Proteomes" id="UP000326202"/>
    </source>
</evidence>
<feature type="transmembrane region" description="Helical" evidence="1">
    <location>
        <begin position="16"/>
        <end position="36"/>
    </location>
</feature>
<evidence type="ECO:0000256" key="1">
    <source>
        <dbReference type="SAM" id="Phobius"/>
    </source>
</evidence>
<dbReference type="GO" id="GO:0006171">
    <property type="term" value="P:cAMP biosynthetic process"/>
    <property type="evidence" value="ECO:0007669"/>
    <property type="project" value="TreeGrafter"/>
</dbReference>
<dbReference type="PANTHER" id="PTHR43081">
    <property type="entry name" value="ADENYLATE CYCLASE, TERMINAL-DIFFERENTIATION SPECIFIC-RELATED"/>
    <property type="match status" value="1"/>
</dbReference>
<dbReference type="InterPro" id="IPR029787">
    <property type="entry name" value="Nucleotide_cyclase"/>
</dbReference>
<dbReference type="GO" id="GO:0004016">
    <property type="term" value="F:adenylate cyclase activity"/>
    <property type="evidence" value="ECO:0007669"/>
    <property type="project" value="UniProtKB-ARBA"/>
</dbReference>
<reference evidence="3 4" key="1">
    <citation type="submission" date="2019-08" db="EMBL/GenBank/DDBJ databases">
        <title>Hyperibacter terrae gen. nov., sp. nov. and Hyperibacter viscosus sp. nov., two new members in the family Rhodospirillaceae isolated from the rhizosphere of Hypericum perforatum.</title>
        <authorList>
            <person name="Noviana Z."/>
        </authorList>
    </citation>
    <scope>NUCLEOTIDE SEQUENCE [LARGE SCALE GENOMIC DNA]</scope>
    <source>
        <strain evidence="3 4">R5913</strain>
    </source>
</reference>
<dbReference type="Pfam" id="PF05226">
    <property type="entry name" value="CHASE2"/>
    <property type="match status" value="1"/>
</dbReference>
<feature type="transmembrane region" description="Helical" evidence="1">
    <location>
        <begin position="370"/>
        <end position="390"/>
    </location>
</feature>
<dbReference type="OrthoDB" id="9762462at2"/>
<keyword evidence="1" id="KW-0472">Membrane</keyword>
<proteinExistence type="predicted"/>
<organism evidence="3 4">
    <name type="scientific">Hypericibacter terrae</name>
    <dbReference type="NCBI Taxonomy" id="2602015"/>
    <lineage>
        <taxon>Bacteria</taxon>
        <taxon>Pseudomonadati</taxon>
        <taxon>Pseudomonadota</taxon>
        <taxon>Alphaproteobacteria</taxon>
        <taxon>Rhodospirillales</taxon>
        <taxon>Dongiaceae</taxon>
        <taxon>Hypericibacter</taxon>
    </lineage>
</organism>
<dbReference type="GO" id="GO:0035556">
    <property type="term" value="P:intracellular signal transduction"/>
    <property type="evidence" value="ECO:0007669"/>
    <property type="project" value="InterPro"/>
</dbReference>
<dbReference type="AlphaFoldDB" id="A0A5J6MIS7"/>
<dbReference type="PANTHER" id="PTHR43081:SF20">
    <property type="entry name" value="TWO-COMPONENT RESPONSE REGULATOR"/>
    <property type="match status" value="1"/>
</dbReference>
<dbReference type="SUPFAM" id="SSF55073">
    <property type="entry name" value="Nucleotide cyclase"/>
    <property type="match status" value="1"/>
</dbReference>
<dbReference type="InterPro" id="IPR007890">
    <property type="entry name" value="CHASE2"/>
</dbReference>
<dbReference type="InterPro" id="IPR001054">
    <property type="entry name" value="A/G_cyclase"/>
</dbReference>
<dbReference type="PROSITE" id="PS50125">
    <property type="entry name" value="GUANYLATE_CYCLASE_2"/>
    <property type="match status" value="1"/>
</dbReference>
<evidence type="ECO:0000313" key="3">
    <source>
        <dbReference type="EMBL" id="QEX17303.1"/>
    </source>
</evidence>
<evidence type="ECO:0000259" key="2">
    <source>
        <dbReference type="PROSITE" id="PS50125"/>
    </source>
</evidence>